<dbReference type="EMBL" id="CP001291">
    <property type="protein sequence ID" value="ACK72800.1"/>
    <property type="molecule type" value="Genomic_DNA"/>
</dbReference>
<evidence type="ECO:0000313" key="1">
    <source>
        <dbReference type="EMBL" id="ACK72800.1"/>
    </source>
</evidence>
<proteinExistence type="predicted"/>
<dbReference type="Proteomes" id="UP000002384">
    <property type="component" value="Chromosome"/>
</dbReference>
<dbReference type="KEGG" id="cyc:PCC7424_4436"/>
<keyword evidence="2" id="KW-1185">Reference proteome</keyword>
<dbReference type="RefSeq" id="WP_015956384.1">
    <property type="nucleotide sequence ID" value="NC_011729.1"/>
</dbReference>
<reference evidence="2" key="1">
    <citation type="journal article" date="2011" name="MBio">
        <title>Novel metabolic attributes of the genus Cyanothece, comprising a group of unicellular nitrogen-fixing Cyanobacteria.</title>
        <authorList>
            <person name="Bandyopadhyay A."/>
            <person name="Elvitigala T."/>
            <person name="Welsh E."/>
            <person name="Stockel J."/>
            <person name="Liberton M."/>
            <person name="Min H."/>
            <person name="Sherman L.A."/>
            <person name="Pakrasi H.B."/>
        </authorList>
    </citation>
    <scope>NUCLEOTIDE SEQUENCE [LARGE SCALE GENOMIC DNA]</scope>
    <source>
        <strain evidence="2">PCC 7424</strain>
    </source>
</reference>
<accession>B7K931</accession>
<dbReference type="SUPFAM" id="SSF52799">
    <property type="entry name" value="(Phosphotyrosine protein) phosphatases II"/>
    <property type="match status" value="1"/>
</dbReference>
<dbReference type="AlphaFoldDB" id="B7K931"/>
<gene>
    <name evidence="1" type="ordered locus">PCC7424_4436</name>
</gene>
<sequence length="157" mass="17880">MNDVSDLLQEIKNYYWVNQYLATSGQPTPEQFKIIQDAGYDVVINLALPTSDYAIVNEGAIVTGLGMVYVHIPVVWEAPKLEDIRLFFGVMESLSGRKVWVHCALNMRVSCFVYLYQKLKLNLPEEQASYPMSEIWQPNEVWTQFIEDVKGALSAIA</sequence>
<evidence type="ECO:0008006" key="3">
    <source>
        <dbReference type="Google" id="ProtNLM"/>
    </source>
</evidence>
<dbReference type="InterPro" id="IPR029021">
    <property type="entry name" value="Prot-tyrosine_phosphatase-like"/>
</dbReference>
<dbReference type="eggNOG" id="COG3453">
    <property type="taxonomic scope" value="Bacteria"/>
</dbReference>
<protein>
    <recommendedName>
        <fullName evidence="3">Beta-lactamase hydrolase-family protein</fullName>
    </recommendedName>
</protein>
<dbReference type="CDD" id="cd14503">
    <property type="entry name" value="PTP-bact"/>
    <property type="match status" value="1"/>
</dbReference>
<name>B7K931_GLOC7</name>
<dbReference type="HOGENOM" id="CLU_105726_0_0_3"/>
<dbReference type="STRING" id="65393.PCC7424_4436"/>
<dbReference type="Gene3D" id="3.90.190.10">
    <property type="entry name" value="Protein tyrosine phosphatase superfamily"/>
    <property type="match status" value="1"/>
</dbReference>
<evidence type="ECO:0000313" key="2">
    <source>
        <dbReference type="Proteomes" id="UP000002384"/>
    </source>
</evidence>
<organism evidence="1 2">
    <name type="scientific">Gloeothece citriformis (strain PCC 7424)</name>
    <name type="common">Cyanothece sp. (strain PCC 7424)</name>
    <dbReference type="NCBI Taxonomy" id="65393"/>
    <lineage>
        <taxon>Bacteria</taxon>
        <taxon>Bacillati</taxon>
        <taxon>Cyanobacteriota</taxon>
        <taxon>Cyanophyceae</taxon>
        <taxon>Oscillatoriophycideae</taxon>
        <taxon>Chroococcales</taxon>
        <taxon>Aphanothecaceae</taxon>
        <taxon>Gloeothece</taxon>
        <taxon>Gloeothece citriformis</taxon>
    </lineage>
</organism>